<organism evidence="1 2">
    <name type="scientific">Paraburkholderia phymatum (strain DSM 17167 / CIP 108236 / LMG 21445 / STM815)</name>
    <name type="common">Burkholderia phymatum</name>
    <dbReference type="NCBI Taxonomy" id="391038"/>
    <lineage>
        <taxon>Bacteria</taxon>
        <taxon>Pseudomonadati</taxon>
        <taxon>Pseudomonadota</taxon>
        <taxon>Betaproteobacteria</taxon>
        <taxon>Burkholderiales</taxon>
        <taxon>Burkholderiaceae</taxon>
        <taxon>Paraburkholderia</taxon>
    </lineage>
</organism>
<gene>
    <name evidence="1" type="ordered locus">Bphy_0611</name>
</gene>
<protein>
    <submittedName>
        <fullName evidence="1">Uncharacterized protein</fullName>
    </submittedName>
</protein>
<dbReference type="HOGENOM" id="CLU_2521244_0_0_4"/>
<keyword evidence="2" id="KW-1185">Reference proteome</keyword>
<evidence type="ECO:0000313" key="1">
    <source>
        <dbReference type="EMBL" id="ACC69801.1"/>
    </source>
</evidence>
<reference evidence="2" key="1">
    <citation type="journal article" date="2014" name="Stand. Genomic Sci.">
        <title>Complete genome sequence of Burkholderia phymatum STM815(T), a broad host range and efficient nitrogen-fixing symbiont of Mimosa species.</title>
        <authorList>
            <person name="Moulin L."/>
            <person name="Klonowska A."/>
            <person name="Caroline B."/>
            <person name="Booth K."/>
            <person name="Vriezen J.A."/>
            <person name="Melkonian R."/>
            <person name="James E.K."/>
            <person name="Young J.P."/>
            <person name="Bena G."/>
            <person name="Hauser L."/>
            <person name="Land M."/>
            <person name="Kyrpides N."/>
            <person name="Bruce D."/>
            <person name="Chain P."/>
            <person name="Copeland A."/>
            <person name="Pitluck S."/>
            <person name="Woyke T."/>
            <person name="Lizotte-Waniewski M."/>
            <person name="Bristow J."/>
            <person name="Riley M."/>
        </authorList>
    </citation>
    <scope>NUCLEOTIDE SEQUENCE [LARGE SCALE GENOMIC DNA]</scope>
    <source>
        <strain evidence="2">DSM 17167 / CIP 108236 / LMG 21445 / STM815</strain>
    </source>
</reference>
<accession>B2JEC4</accession>
<sequence>MTPMIPKTKVLPARWLQIGHLDRPPQQQLRCLGNLYLQINQYPLRKRIVRAARHHMAVNEKRPASGPGALLETVRMHVNRPSHK</sequence>
<dbReference type="EMBL" id="CP001043">
    <property type="protein sequence ID" value="ACC69801.1"/>
    <property type="molecule type" value="Genomic_DNA"/>
</dbReference>
<dbReference type="KEGG" id="bph:Bphy_0611"/>
<evidence type="ECO:0000313" key="2">
    <source>
        <dbReference type="Proteomes" id="UP000001192"/>
    </source>
</evidence>
<dbReference type="AlphaFoldDB" id="B2JEC4"/>
<dbReference type="Proteomes" id="UP000001192">
    <property type="component" value="Chromosome 1"/>
</dbReference>
<name>B2JEC4_PARP8</name>
<proteinExistence type="predicted"/>